<keyword evidence="7 8" id="KW-0092">Biotin</keyword>
<evidence type="ECO:0000259" key="9">
    <source>
        <dbReference type="PROSITE" id="PS50968"/>
    </source>
</evidence>
<evidence type="ECO:0000256" key="2">
    <source>
        <dbReference type="ARBA" id="ARBA00017562"/>
    </source>
</evidence>
<accession>A0ABQ5QZD4</accession>
<evidence type="ECO:0000256" key="3">
    <source>
        <dbReference type="ARBA" id="ARBA00022516"/>
    </source>
</evidence>
<sequence>MTDMVTRIDAEAALVAVCQQVSRLSGAGPVPSRMRIQMGEVVVELEWPASGPAEPSRPVAALPGAAAEAAVEERAGWTQVRAPTVGTFYRSPEPGAPPFVRVGDRVQAGQQVGILEAMKLMNAIVATSAGRVTEILVQDGMPVEYDQPLIALAGDGTGQEPA</sequence>
<dbReference type="InterPro" id="IPR001882">
    <property type="entry name" value="Biotin_BS"/>
</dbReference>
<evidence type="ECO:0000313" key="10">
    <source>
        <dbReference type="EMBL" id="GLH99297.1"/>
    </source>
</evidence>
<evidence type="ECO:0000256" key="8">
    <source>
        <dbReference type="RuleBase" id="RU364072"/>
    </source>
</evidence>
<evidence type="ECO:0000256" key="7">
    <source>
        <dbReference type="ARBA" id="ARBA00023267"/>
    </source>
</evidence>
<keyword evidence="11" id="KW-1185">Reference proteome</keyword>
<comment type="caution">
    <text evidence="10">The sequence shown here is derived from an EMBL/GenBank/DDBJ whole genome shotgun (WGS) entry which is preliminary data.</text>
</comment>
<keyword evidence="4 8" id="KW-0276">Fatty acid metabolism</keyword>
<protein>
    <recommendedName>
        <fullName evidence="2 8">Biotin carboxyl carrier protein of acetyl-CoA carboxylase</fullName>
    </recommendedName>
</protein>
<feature type="domain" description="Lipoyl-binding" evidence="9">
    <location>
        <begin position="77"/>
        <end position="153"/>
    </location>
</feature>
<comment type="function">
    <text evidence="8">This protein is a component of the acetyl coenzyme A carboxylase complex; first, biotin carboxylase catalyzes the carboxylation of the carrier protein and then the transcarboxylase transfers the carboxyl group to form malonyl-CoA.</text>
</comment>
<keyword evidence="5 8" id="KW-0443">Lipid metabolism</keyword>
<dbReference type="EMBL" id="BSDI01000022">
    <property type="protein sequence ID" value="GLH99297.1"/>
    <property type="molecule type" value="Genomic_DNA"/>
</dbReference>
<dbReference type="Pfam" id="PF00364">
    <property type="entry name" value="Biotin_lipoyl"/>
    <property type="match status" value="1"/>
</dbReference>
<evidence type="ECO:0000256" key="5">
    <source>
        <dbReference type="ARBA" id="ARBA00023098"/>
    </source>
</evidence>
<name>A0ABQ5QZD4_9ACTN</name>
<dbReference type="Proteomes" id="UP001144280">
    <property type="component" value="Unassembled WGS sequence"/>
</dbReference>
<keyword evidence="3 8" id="KW-0444">Lipid biosynthesis</keyword>
<dbReference type="InterPro" id="IPR001249">
    <property type="entry name" value="AcCoA_biotinCC"/>
</dbReference>
<evidence type="ECO:0000256" key="1">
    <source>
        <dbReference type="ARBA" id="ARBA00005194"/>
    </source>
</evidence>
<dbReference type="PRINTS" id="PR01071">
    <property type="entry name" value="ACOABIOTINCC"/>
</dbReference>
<dbReference type="PROSITE" id="PS00188">
    <property type="entry name" value="BIOTIN"/>
    <property type="match status" value="1"/>
</dbReference>
<organism evidence="10 11">
    <name type="scientific">Phytohabitans aurantiacus</name>
    <dbReference type="NCBI Taxonomy" id="3016789"/>
    <lineage>
        <taxon>Bacteria</taxon>
        <taxon>Bacillati</taxon>
        <taxon>Actinomycetota</taxon>
        <taxon>Actinomycetes</taxon>
        <taxon>Micromonosporales</taxon>
        <taxon>Micromonosporaceae</taxon>
    </lineage>
</organism>
<dbReference type="SUPFAM" id="SSF51230">
    <property type="entry name" value="Single hybrid motif"/>
    <property type="match status" value="1"/>
</dbReference>
<proteinExistence type="predicted"/>
<comment type="pathway">
    <text evidence="1 8">Lipid metabolism; fatty acid biosynthesis.</text>
</comment>
<dbReference type="PANTHER" id="PTHR45266">
    <property type="entry name" value="OXALOACETATE DECARBOXYLASE ALPHA CHAIN"/>
    <property type="match status" value="1"/>
</dbReference>
<evidence type="ECO:0000313" key="11">
    <source>
        <dbReference type="Proteomes" id="UP001144280"/>
    </source>
</evidence>
<dbReference type="CDD" id="cd06850">
    <property type="entry name" value="biotinyl_domain"/>
    <property type="match status" value="1"/>
</dbReference>
<keyword evidence="6 8" id="KW-0275">Fatty acid biosynthesis</keyword>
<dbReference type="InterPro" id="IPR011053">
    <property type="entry name" value="Single_hybrid_motif"/>
</dbReference>
<evidence type="ECO:0000256" key="6">
    <source>
        <dbReference type="ARBA" id="ARBA00023160"/>
    </source>
</evidence>
<dbReference type="InterPro" id="IPR050709">
    <property type="entry name" value="Biotin_Carboxyl_Carrier/Decarb"/>
</dbReference>
<dbReference type="InterPro" id="IPR000089">
    <property type="entry name" value="Biotin_lipoyl"/>
</dbReference>
<gene>
    <name evidence="10" type="ORF">Pa4123_45720</name>
</gene>
<dbReference type="PANTHER" id="PTHR45266:SF3">
    <property type="entry name" value="OXALOACETATE DECARBOXYLASE ALPHA CHAIN"/>
    <property type="match status" value="1"/>
</dbReference>
<dbReference type="Gene3D" id="2.40.50.100">
    <property type="match status" value="1"/>
</dbReference>
<evidence type="ECO:0000256" key="4">
    <source>
        <dbReference type="ARBA" id="ARBA00022832"/>
    </source>
</evidence>
<reference evidence="10" key="1">
    <citation type="submission" date="2022-12" db="EMBL/GenBank/DDBJ databases">
        <title>New Phytohabitans aurantiacus sp. RD004123 nov., an actinomycete isolated from soil.</title>
        <authorList>
            <person name="Triningsih D.W."/>
            <person name="Harunari E."/>
            <person name="Igarashi Y."/>
        </authorList>
    </citation>
    <scope>NUCLEOTIDE SEQUENCE</scope>
    <source>
        <strain evidence="10">RD004123</strain>
    </source>
</reference>
<dbReference type="PROSITE" id="PS50968">
    <property type="entry name" value="BIOTINYL_LIPOYL"/>
    <property type="match status" value="1"/>
</dbReference>